<evidence type="ECO:0000256" key="2">
    <source>
        <dbReference type="ARBA" id="ARBA00022741"/>
    </source>
</evidence>
<sequence>GIKTVYDAILHGIQLGGNRPHFSFRQSSDQPYKSYTHKQVSEIIKEIGSGIVHIGLKPANETFFWYLWIIIDELCLMSLFSLAIFNGSHSQSAVELIFVDDLQRIENLIEWKDEILTLKTIVCFIQPTDQLIKLANEKQLNLLTLEQLREMGRNNPIELVPPKPTDTAVIMYT</sequence>
<evidence type="ECO:0000313" key="5">
    <source>
        <dbReference type="Proteomes" id="UP000663868"/>
    </source>
</evidence>
<dbReference type="GO" id="GO:0005524">
    <property type="term" value="F:ATP binding"/>
    <property type="evidence" value="ECO:0007669"/>
    <property type="project" value="UniProtKB-KW"/>
</dbReference>
<keyword evidence="1" id="KW-0436">Ligase</keyword>
<proteinExistence type="predicted"/>
<dbReference type="GO" id="GO:0016020">
    <property type="term" value="C:membrane"/>
    <property type="evidence" value="ECO:0007669"/>
    <property type="project" value="TreeGrafter"/>
</dbReference>
<dbReference type="GO" id="GO:0005783">
    <property type="term" value="C:endoplasmic reticulum"/>
    <property type="evidence" value="ECO:0007669"/>
    <property type="project" value="TreeGrafter"/>
</dbReference>
<feature type="non-terminal residue" evidence="4">
    <location>
        <position position="1"/>
    </location>
</feature>
<gene>
    <name evidence="4" type="ORF">KXQ929_LOCUS49891</name>
</gene>
<keyword evidence="2" id="KW-0547">Nucleotide-binding</keyword>
<evidence type="ECO:0000256" key="1">
    <source>
        <dbReference type="ARBA" id="ARBA00022598"/>
    </source>
</evidence>
<dbReference type="Proteomes" id="UP000663868">
    <property type="component" value="Unassembled WGS sequence"/>
</dbReference>
<keyword evidence="3" id="KW-0067">ATP-binding</keyword>
<protein>
    <submittedName>
        <fullName evidence="4">Uncharacterized protein</fullName>
    </submittedName>
</protein>
<dbReference type="AlphaFoldDB" id="A0A820N0C3"/>
<dbReference type="EMBL" id="CAJOBB010021933">
    <property type="protein sequence ID" value="CAF4380613.1"/>
    <property type="molecule type" value="Genomic_DNA"/>
</dbReference>
<dbReference type="GO" id="GO:0004467">
    <property type="term" value="F:long-chain fatty acid-CoA ligase activity"/>
    <property type="evidence" value="ECO:0007669"/>
    <property type="project" value="TreeGrafter"/>
</dbReference>
<dbReference type="PANTHER" id="PTHR43272:SF33">
    <property type="entry name" value="AMP-BINDING DOMAIN-CONTAINING PROTEIN-RELATED"/>
    <property type="match status" value="1"/>
</dbReference>
<evidence type="ECO:0000313" key="4">
    <source>
        <dbReference type="EMBL" id="CAF4380613.1"/>
    </source>
</evidence>
<dbReference type="SUPFAM" id="SSF56801">
    <property type="entry name" value="Acetyl-CoA synthetase-like"/>
    <property type="match status" value="1"/>
</dbReference>
<reference evidence="4" key="1">
    <citation type="submission" date="2021-02" db="EMBL/GenBank/DDBJ databases">
        <authorList>
            <person name="Nowell W R."/>
        </authorList>
    </citation>
    <scope>NUCLEOTIDE SEQUENCE</scope>
</reference>
<organism evidence="4 5">
    <name type="scientific">Adineta steineri</name>
    <dbReference type="NCBI Taxonomy" id="433720"/>
    <lineage>
        <taxon>Eukaryota</taxon>
        <taxon>Metazoa</taxon>
        <taxon>Spiralia</taxon>
        <taxon>Gnathifera</taxon>
        <taxon>Rotifera</taxon>
        <taxon>Eurotatoria</taxon>
        <taxon>Bdelloidea</taxon>
        <taxon>Adinetida</taxon>
        <taxon>Adinetidae</taxon>
        <taxon>Adineta</taxon>
    </lineage>
</organism>
<name>A0A820N0C3_9BILA</name>
<dbReference type="PANTHER" id="PTHR43272">
    <property type="entry name" value="LONG-CHAIN-FATTY-ACID--COA LIGASE"/>
    <property type="match status" value="1"/>
</dbReference>
<feature type="non-terminal residue" evidence="4">
    <location>
        <position position="173"/>
    </location>
</feature>
<accession>A0A820N0C3</accession>
<comment type="caution">
    <text evidence="4">The sequence shown here is derived from an EMBL/GenBank/DDBJ whole genome shotgun (WGS) entry which is preliminary data.</text>
</comment>
<evidence type="ECO:0000256" key="3">
    <source>
        <dbReference type="ARBA" id="ARBA00022840"/>
    </source>
</evidence>